<organism evidence="9 10">
    <name type="scientific">Cordylochernes scorpioides</name>
    <dbReference type="NCBI Taxonomy" id="51811"/>
    <lineage>
        <taxon>Eukaryota</taxon>
        <taxon>Metazoa</taxon>
        <taxon>Ecdysozoa</taxon>
        <taxon>Arthropoda</taxon>
        <taxon>Chelicerata</taxon>
        <taxon>Arachnida</taxon>
        <taxon>Pseudoscorpiones</taxon>
        <taxon>Cheliferoidea</taxon>
        <taxon>Chernetidae</taxon>
        <taxon>Cordylochernes</taxon>
    </lineage>
</organism>
<keyword evidence="4" id="KW-0067">ATP-binding</keyword>
<feature type="non-terminal residue" evidence="9">
    <location>
        <position position="298"/>
    </location>
</feature>
<feature type="domain" description="AMP-dependent synthetase/ligase" evidence="8">
    <location>
        <begin position="27"/>
        <end position="189"/>
    </location>
</feature>
<keyword evidence="3" id="KW-0547">Nucleotide-binding</keyword>
<evidence type="ECO:0000256" key="6">
    <source>
        <dbReference type="ARBA" id="ARBA00041297"/>
    </source>
</evidence>
<dbReference type="Proteomes" id="UP001235939">
    <property type="component" value="Chromosome 01"/>
</dbReference>
<dbReference type="Pfam" id="PF00501">
    <property type="entry name" value="AMP-binding"/>
    <property type="match status" value="1"/>
</dbReference>
<gene>
    <name evidence="9" type="ORF">LAZ67_1007146</name>
</gene>
<dbReference type="EMBL" id="CP092863">
    <property type="protein sequence ID" value="UYV61948.1"/>
    <property type="molecule type" value="Genomic_DNA"/>
</dbReference>
<evidence type="ECO:0000313" key="10">
    <source>
        <dbReference type="Proteomes" id="UP001235939"/>
    </source>
</evidence>
<dbReference type="InterPro" id="IPR042099">
    <property type="entry name" value="ANL_N_sf"/>
</dbReference>
<sequence>MLTFRLLTQLEIPSVLSRLVWMGTAIRNFTGIYEDDVIYTALPLYHTASGIVAICQCVVHGNTLAIRSRFSASKFWEDCIKYNCTVSHYIGELCRYLLAQPERPVDRQHKVRLMFGNGLRPEIWKSFVTRFGIKRIGEHYGSTEGNANVVNIDNTLGACGFISQLVPSVYPVTLIRVDPDTSEPIRNEEGLCMSCRPGEVGEFVGKIIVNDPVRSFDGYVNQSANQKKIINDAFRKGDKAFLSGDLLTMDMFGYLYFVDRTGDTFRWHGENVSTTEVEGAFTSILGMAECVCYGVEIP</sequence>
<comment type="catalytic activity">
    <reaction evidence="7">
        <text>tetracosanoate + ATP + CoA = tetracosanoyl-CoA + AMP + diphosphate</text>
        <dbReference type="Rhea" id="RHEA:33639"/>
        <dbReference type="ChEBI" id="CHEBI:30616"/>
        <dbReference type="ChEBI" id="CHEBI:31014"/>
        <dbReference type="ChEBI" id="CHEBI:33019"/>
        <dbReference type="ChEBI" id="CHEBI:57287"/>
        <dbReference type="ChEBI" id="CHEBI:65052"/>
        <dbReference type="ChEBI" id="CHEBI:456215"/>
    </reaction>
    <physiologicalReaction direction="left-to-right" evidence="7">
        <dbReference type="Rhea" id="RHEA:33640"/>
    </physiologicalReaction>
</comment>
<accession>A0ABY6K246</accession>
<comment type="catalytic activity">
    <reaction evidence="5">
        <text>a very long-chain fatty acid + ATP + CoA = a very long-chain fatty acyl-CoA + AMP + diphosphate</text>
        <dbReference type="Rhea" id="RHEA:54536"/>
        <dbReference type="ChEBI" id="CHEBI:30616"/>
        <dbReference type="ChEBI" id="CHEBI:33019"/>
        <dbReference type="ChEBI" id="CHEBI:57287"/>
        <dbReference type="ChEBI" id="CHEBI:58950"/>
        <dbReference type="ChEBI" id="CHEBI:138261"/>
        <dbReference type="ChEBI" id="CHEBI:456215"/>
    </reaction>
    <physiologicalReaction direction="left-to-right" evidence="5">
        <dbReference type="Rhea" id="RHEA:54537"/>
    </physiologicalReaction>
</comment>
<evidence type="ECO:0000256" key="1">
    <source>
        <dbReference type="ARBA" id="ARBA00006432"/>
    </source>
</evidence>
<name>A0ABY6K246_9ARAC</name>
<evidence type="ECO:0000256" key="4">
    <source>
        <dbReference type="ARBA" id="ARBA00022840"/>
    </source>
</evidence>
<dbReference type="PANTHER" id="PTHR43107:SF15">
    <property type="entry name" value="FATTY ACID TRANSPORT PROTEIN 3, ISOFORM A"/>
    <property type="match status" value="1"/>
</dbReference>
<reference evidence="9 10" key="1">
    <citation type="submission" date="2022-01" db="EMBL/GenBank/DDBJ databases">
        <title>A chromosomal length assembly of Cordylochernes scorpioides.</title>
        <authorList>
            <person name="Zeh D."/>
            <person name="Zeh J."/>
        </authorList>
    </citation>
    <scope>NUCLEOTIDE SEQUENCE [LARGE SCALE GENOMIC DNA]</scope>
    <source>
        <strain evidence="9">IN4F17</strain>
        <tissue evidence="9">Whole Body</tissue>
    </source>
</reference>
<comment type="similarity">
    <text evidence="1">Belongs to the ATP-dependent AMP-binding enzyme family.</text>
</comment>
<evidence type="ECO:0000313" key="9">
    <source>
        <dbReference type="EMBL" id="UYV61948.1"/>
    </source>
</evidence>
<proteinExistence type="inferred from homology"/>
<evidence type="ECO:0000259" key="8">
    <source>
        <dbReference type="Pfam" id="PF00501"/>
    </source>
</evidence>
<evidence type="ECO:0000256" key="3">
    <source>
        <dbReference type="ARBA" id="ARBA00022741"/>
    </source>
</evidence>
<protein>
    <recommendedName>
        <fullName evidence="6">Long-chain-fatty-acid--CoA ligase</fullName>
    </recommendedName>
</protein>
<dbReference type="SUPFAM" id="SSF56801">
    <property type="entry name" value="Acetyl-CoA synthetase-like"/>
    <property type="match status" value="1"/>
</dbReference>
<dbReference type="Gene3D" id="3.40.50.12780">
    <property type="entry name" value="N-terminal domain of ligase-like"/>
    <property type="match status" value="1"/>
</dbReference>
<keyword evidence="2" id="KW-0436">Ligase</keyword>
<dbReference type="InterPro" id="IPR000873">
    <property type="entry name" value="AMP-dep_synth/lig_dom"/>
</dbReference>
<evidence type="ECO:0000256" key="2">
    <source>
        <dbReference type="ARBA" id="ARBA00022598"/>
    </source>
</evidence>
<evidence type="ECO:0000256" key="5">
    <source>
        <dbReference type="ARBA" id="ARBA00036527"/>
    </source>
</evidence>
<evidence type="ECO:0000256" key="7">
    <source>
        <dbReference type="ARBA" id="ARBA00048666"/>
    </source>
</evidence>
<keyword evidence="10" id="KW-1185">Reference proteome</keyword>
<dbReference type="PANTHER" id="PTHR43107">
    <property type="entry name" value="LONG-CHAIN FATTY ACID TRANSPORT PROTEIN"/>
    <property type="match status" value="1"/>
</dbReference>